<evidence type="ECO:0000259" key="4">
    <source>
        <dbReference type="PROSITE" id="PS50956"/>
    </source>
</evidence>
<protein>
    <submittedName>
        <fullName evidence="5">Lrp/AsnC family transcriptional regulator</fullName>
    </submittedName>
</protein>
<keyword evidence="1" id="KW-0805">Transcription regulation</keyword>
<dbReference type="EMBL" id="JBHLVO010000031">
    <property type="protein sequence ID" value="MFC0274176.1"/>
    <property type="molecule type" value="Genomic_DNA"/>
</dbReference>
<comment type="caution">
    <text evidence="5">The sequence shown here is derived from an EMBL/GenBank/DDBJ whole genome shotgun (WGS) entry which is preliminary data.</text>
</comment>
<dbReference type="SUPFAM" id="SSF54909">
    <property type="entry name" value="Dimeric alpha+beta barrel"/>
    <property type="match status" value="1"/>
</dbReference>
<dbReference type="SMART" id="SM00344">
    <property type="entry name" value="HTH_ASNC"/>
    <property type="match status" value="1"/>
</dbReference>
<sequence>MIDEIDKKILEELSKNSRMTIKELGEKVHLSSPATNSRIMKLLDNGIITGCSIKVNHVKLGLAIHAFLNIYINNIDHQPYLAFIKTKDDYVINNYKISGDSCYLLECKFPSNEVLDQFLNDLNKHANYKVSIVISK</sequence>
<dbReference type="Gene3D" id="3.30.70.920">
    <property type="match status" value="1"/>
</dbReference>
<dbReference type="PANTHER" id="PTHR30154:SF55">
    <property type="entry name" value="HTH-TYPE TRANSCRIPTIONAL REGULATOR LRPB"/>
    <property type="match status" value="1"/>
</dbReference>
<evidence type="ECO:0000313" key="6">
    <source>
        <dbReference type="Proteomes" id="UP001589854"/>
    </source>
</evidence>
<gene>
    <name evidence="5" type="ORF">ACFFIX_22770</name>
</gene>
<name>A0ABV6GL76_9BACI</name>
<reference evidence="5 6" key="1">
    <citation type="submission" date="2024-09" db="EMBL/GenBank/DDBJ databases">
        <authorList>
            <person name="Sun Q."/>
            <person name="Mori K."/>
        </authorList>
    </citation>
    <scope>NUCLEOTIDE SEQUENCE [LARGE SCALE GENOMIC DNA]</scope>
    <source>
        <strain evidence="5 6">CCM 7228</strain>
    </source>
</reference>
<feature type="domain" description="HTH asnC-type" evidence="4">
    <location>
        <begin position="2"/>
        <end position="63"/>
    </location>
</feature>
<dbReference type="InterPro" id="IPR036390">
    <property type="entry name" value="WH_DNA-bd_sf"/>
</dbReference>
<dbReference type="InterPro" id="IPR000485">
    <property type="entry name" value="AsnC-type_HTH_dom"/>
</dbReference>
<dbReference type="Pfam" id="PF01037">
    <property type="entry name" value="AsnC_trans_reg"/>
    <property type="match status" value="1"/>
</dbReference>
<dbReference type="Gene3D" id="1.10.10.10">
    <property type="entry name" value="Winged helix-like DNA-binding domain superfamily/Winged helix DNA-binding domain"/>
    <property type="match status" value="1"/>
</dbReference>
<keyword evidence="2" id="KW-0238">DNA-binding</keyword>
<dbReference type="Proteomes" id="UP001589854">
    <property type="component" value="Unassembled WGS sequence"/>
</dbReference>
<dbReference type="SUPFAM" id="SSF46785">
    <property type="entry name" value="Winged helix' DNA-binding domain"/>
    <property type="match status" value="1"/>
</dbReference>
<keyword evidence="6" id="KW-1185">Reference proteome</keyword>
<organism evidence="5 6">
    <name type="scientific">Metabacillus herbersteinensis</name>
    <dbReference type="NCBI Taxonomy" id="283816"/>
    <lineage>
        <taxon>Bacteria</taxon>
        <taxon>Bacillati</taxon>
        <taxon>Bacillota</taxon>
        <taxon>Bacilli</taxon>
        <taxon>Bacillales</taxon>
        <taxon>Bacillaceae</taxon>
        <taxon>Metabacillus</taxon>
    </lineage>
</organism>
<evidence type="ECO:0000313" key="5">
    <source>
        <dbReference type="EMBL" id="MFC0274176.1"/>
    </source>
</evidence>
<dbReference type="InterPro" id="IPR011008">
    <property type="entry name" value="Dimeric_a/b-barrel"/>
</dbReference>
<dbReference type="Pfam" id="PF13412">
    <property type="entry name" value="HTH_24"/>
    <property type="match status" value="1"/>
</dbReference>
<proteinExistence type="predicted"/>
<dbReference type="PROSITE" id="PS50956">
    <property type="entry name" value="HTH_ASNC_2"/>
    <property type="match status" value="1"/>
</dbReference>
<evidence type="ECO:0000256" key="2">
    <source>
        <dbReference type="ARBA" id="ARBA00023125"/>
    </source>
</evidence>
<evidence type="ECO:0000256" key="1">
    <source>
        <dbReference type="ARBA" id="ARBA00023015"/>
    </source>
</evidence>
<accession>A0ABV6GL76</accession>
<dbReference type="RefSeq" id="WP_378938176.1">
    <property type="nucleotide sequence ID" value="NZ_JBHLVO010000031.1"/>
</dbReference>
<dbReference type="InterPro" id="IPR036388">
    <property type="entry name" value="WH-like_DNA-bd_sf"/>
</dbReference>
<dbReference type="InterPro" id="IPR019887">
    <property type="entry name" value="Tscrpt_reg_AsnC/Lrp_C"/>
</dbReference>
<dbReference type="InterPro" id="IPR019888">
    <property type="entry name" value="Tscrpt_reg_AsnC-like"/>
</dbReference>
<evidence type="ECO:0000256" key="3">
    <source>
        <dbReference type="ARBA" id="ARBA00023163"/>
    </source>
</evidence>
<keyword evidence="3" id="KW-0804">Transcription</keyword>
<dbReference type="PANTHER" id="PTHR30154">
    <property type="entry name" value="LEUCINE-RESPONSIVE REGULATORY PROTEIN"/>
    <property type="match status" value="1"/>
</dbReference>
<dbReference type="PRINTS" id="PR00033">
    <property type="entry name" value="HTHASNC"/>
</dbReference>